<evidence type="ECO:0000313" key="3">
    <source>
        <dbReference type="Proteomes" id="UP000670527"/>
    </source>
</evidence>
<proteinExistence type="predicted"/>
<dbReference type="Pfam" id="PF05050">
    <property type="entry name" value="Methyltransf_21"/>
    <property type="match status" value="1"/>
</dbReference>
<dbReference type="EMBL" id="JAGETX010000003">
    <property type="protein sequence ID" value="MBO3270564.1"/>
    <property type="molecule type" value="Genomic_DNA"/>
</dbReference>
<protein>
    <submittedName>
        <fullName evidence="2">FkbM family methyltransferase</fullName>
    </submittedName>
</protein>
<name>A0ABS3TA94_9BACT</name>
<gene>
    <name evidence="2" type="ORF">J4D97_07885</name>
</gene>
<keyword evidence="2" id="KW-0489">Methyltransferase</keyword>
<dbReference type="GO" id="GO:0032259">
    <property type="term" value="P:methylation"/>
    <property type="evidence" value="ECO:0007669"/>
    <property type="project" value="UniProtKB-KW"/>
</dbReference>
<dbReference type="NCBIfam" id="TIGR01444">
    <property type="entry name" value="fkbM_fam"/>
    <property type="match status" value="1"/>
</dbReference>
<dbReference type="GO" id="GO:0008168">
    <property type="term" value="F:methyltransferase activity"/>
    <property type="evidence" value="ECO:0007669"/>
    <property type="project" value="UniProtKB-KW"/>
</dbReference>
<organism evidence="2 3">
    <name type="scientific">Hymenobacter defluvii</name>
    <dbReference type="NCBI Taxonomy" id="2054411"/>
    <lineage>
        <taxon>Bacteria</taxon>
        <taxon>Pseudomonadati</taxon>
        <taxon>Bacteroidota</taxon>
        <taxon>Cytophagia</taxon>
        <taxon>Cytophagales</taxon>
        <taxon>Hymenobacteraceae</taxon>
        <taxon>Hymenobacter</taxon>
    </lineage>
</organism>
<dbReference type="InterPro" id="IPR006342">
    <property type="entry name" value="FkbM_mtfrase"/>
</dbReference>
<keyword evidence="2" id="KW-0808">Transferase</keyword>
<dbReference type="InterPro" id="IPR029063">
    <property type="entry name" value="SAM-dependent_MTases_sf"/>
</dbReference>
<accession>A0ABS3TA94</accession>
<evidence type="ECO:0000259" key="1">
    <source>
        <dbReference type="Pfam" id="PF05050"/>
    </source>
</evidence>
<reference evidence="2 3" key="1">
    <citation type="submission" date="2021-03" db="EMBL/GenBank/DDBJ databases">
        <authorList>
            <person name="Kim M.K."/>
        </authorList>
    </citation>
    <scope>NUCLEOTIDE SEQUENCE [LARGE SCALE GENOMIC DNA]</scope>
    <source>
        <strain evidence="2 3">BT507</strain>
    </source>
</reference>
<feature type="domain" description="Methyltransferase FkbM" evidence="1">
    <location>
        <begin position="101"/>
        <end position="268"/>
    </location>
</feature>
<keyword evidence="3" id="KW-1185">Reference proteome</keyword>
<dbReference type="Proteomes" id="UP000670527">
    <property type="component" value="Unassembled WGS sequence"/>
</dbReference>
<evidence type="ECO:0000313" key="2">
    <source>
        <dbReference type="EMBL" id="MBO3270564.1"/>
    </source>
</evidence>
<comment type="caution">
    <text evidence="2">The sequence shown here is derived from an EMBL/GenBank/DDBJ whole genome shotgun (WGS) entry which is preliminary data.</text>
</comment>
<sequence length="303" mass="33907">MNTDMLYSLQRVERLAAASKLVRMVQMPVRYVYAIGFRILRYRFGKRGVAKRTMTFFGVPMTVILPASTDIYLTGGKSHNSEIRLAKLLIRQLQAGAVFIDVGAHFGYFALLAARLVGAQGRVVAFEASETTHAVLSANVAAMPVVQAHHLAVSNQQEMISFYEFPVLYNEYNSLDVAQFIKEKWFQESKPKRIDVPAVTLDNFFASSTLVPDIIKIDVEGAELKVIQGATELLRRTKPIVVLEYLSPERHNQDHQQAVTLLRELGYQAKSIATDGALVSCSDLNAYLYAQHVDSDNFAFVKE</sequence>
<dbReference type="SUPFAM" id="SSF53335">
    <property type="entry name" value="S-adenosyl-L-methionine-dependent methyltransferases"/>
    <property type="match status" value="1"/>
</dbReference>
<dbReference type="PANTHER" id="PTHR34203:SF15">
    <property type="entry name" value="SLL1173 PROTEIN"/>
    <property type="match status" value="1"/>
</dbReference>
<dbReference type="InterPro" id="IPR052514">
    <property type="entry name" value="SAM-dependent_MTase"/>
</dbReference>
<dbReference type="Gene3D" id="3.40.50.150">
    <property type="entry name" value="Vaccinia Virus protein VP39"/>
    <property type="match status" value="1"/>
</dbReference>
<dbReference type="PANTHER" id="PTHR34203">
    <property type="entry name" value="METHYLTRANSFERASE, FKBM FAMILY PROTEIN"/>
    <property type="match status" value="1"/>
</dbReference>
<dbReference type="RefSeq" id="WP_208307101.1">
    <property type="nucleotide sequence ID" value="NZ_JAGETX010000003.1"/>
</dbReference>